<protein>
    <recommendedName>
        <fullName evidence="6">TEL2-interacting protein 1</fullName>
    </recommendedName>
</protein>
<feature type="domain" description="TTI1 N-terminal TPR" evidence="2">
    <location>
        <begin position="14"/>
        <end position="350"/>
    </location>
</feature>
<dbReference type="GO" id="GO:0005737">
    <property type="term" value="C:cytoplasm"/>
    <property type="evidence" value="ECO:0007669"/>
    <property type="project" value="TreeGrafter"/>
</dbReference>
<dbReference type="InterPro" id="IPR049362">
    <property type="entry name" value="TTI1_rpt"/>
</dbReference>
<dbReference type="InterPro" id="IPR052587">
    <property type="entry name" value="TELO2-interacting_protein_1"/>
</dbReference>
<dbReference type="SUPFAM" id="SSF48371">
    <property type="entry name" value="ARM repeat"/>
    <property type="match status" value="1"/>
</dbReference>
<keyword evidence="5" id="KW-1185">Reference proteome</keyword>
<dbReference type="InterPro" id="IPR057567">
    <property type="entry name" value="TPR_TTI1_C"/>
</dbReference>
<dbReference type="InterPro" id="IPR011989">
    <property type="entry name" value="ARM-like"/>
</dbReference>
<feature type="region of interest" description="Disordered" evidence="1">
    <location>
        <begin position="770"/>
        <end position="819"/>
    </location>
</feature>
<feature type="compositionally biased region" description="Basic and acidic residues" evidence="1">
    <location>
        <begin position="736"/>
        <end position="755"/>
    </location>
</feature>
<feature type="domain" description="TTI1 C-terminal TPR" evidence="3">
    <location>
        <begin position="723"/>
        <end position="912"/>
    </location>
</feature>
<evidence type="ECO:0000256" key="1">
    <source>
        <dbReference type="SAM" id="MobiDB-lite"/>
    </source>
</evidence>
<dbReference type="Proteomes" id="UP000054481">
    <property type="component" value="Unassembled WGS sequence"/>
</dbReference>
<evidence type="ECO:0000259" key="3">
    <source>
        <dbReference type="Pfam" id="PF24181"/>
    </source>
</evidence>
<evidence type="ECO:0000313" key="5">
    <source>
        <dbReference type="Proteomes" id="UP000054481"/>
    </source>
</evidence>
<proteinExistence type="predicted"/>
<dbReference type="Pfam" id="PF24173">
    <property type="entry name" value="TPR_TTI1_N"/>
    <property type="match status" value="1"/>
</dbReference>
<accession>A0A0F8A421</accession>
<evidence type="ECO:0008006" key="6">
    <source>
        <dbReference type="Google" id="ProtNLM"/>
    </source>
</evidence>
<name>A0A0F8A421_9HYPO</name>
<dbReference type="AlphaFoldDB" id="A0A0F8A421"/>
<evidence type="ECO:0000313" key="4">
    <source>
        <dbReference type="EMBL" id="KJZ72819.1"/>
    </source>
</evidence>
<gene>
    <name evidence="4" type="ORF">HIM_07763</name>
</gene>
<dbReference type="Pfam" id="PF24181">
    <property type="entry name" value="TPR_TTI1_C"/>
    <property type="match status" value="1"/>
</dbReference>
<dbReference type="OrthoDB" id="49511at2759"/>
<evidence type="ECO:0000259" key="2">
    <source>
        <dbReference type="Pfam" id="PF24173"/>
    </source>
</evidence>
<dbReference type="PANTHER" id="PTHR18460">
    <property type="entry name" value="TEL2 INTERACTING PROTEIN 1 TTI1 FAMILY MEMBER"/>
    <property type="match status" value="1"/>
</dbReference>
<sequence>MDKAPGGQDRTALFQKLKPCCVKISQLAIREAEAPDAGRELAELTRKLLEILEEQTETHPQVLDDKLAEYVFFPLYHIFRQMDRYPVLVVENCVRCLRLLIVHGWKHRLSAKLVQQIFSLLTFIIDGTPGNGSKPRVPEETILEAFRAQTALLRAAASSASAASGLAEQDSIPVLGHGITVMLDGAAEGVNFVIQCEALSCLQVAYTAIREHEALASFLPGTVSTLAKILSTPNRYKTTVLTESIETLRIVLLRVLGDVRLRSVLARSQSQDESDATENASKILSPAWLKATVSQVKLALLTILKLRKSDSRPVQETLERLCVNLLDECHATLSNCTVILTETAVILYDDADEADLTRTSLLHLVSIYPALGETVKTIVYSWISSLPRQLQSGDEEGRKVSIHNLAKGVELFRKLGLESTTLDESLAAALKDGMACLMTSSPHQADHGVQIQLHDGKVSVGTAAAGDQAFQPVLLARQSQRELRAEVTSLIDRLGSASDKCRLAANLLESTRGATSTDQAAAMWLSFELVKVAESSSTEVDAFLDTTALSGSTEDADAVFDDLYSIAVQTLESQAAPASVDWHMEALSLEVTAYAAQKSGRAFRPELIDVLFPVATYLGSDNRTLQQHAIATLNSIATSVEYQNVSDLIVDNVDYMVNSVALRLNTLDVSPASLQVLLMMIRLAGPRVVPFLDDVVESIFAALDNYHGYVSFVESLFAILKEVVDQASRTNQNLLTDRESAPVDHKKKPHEDKGLDGLLDFIDKRAERQARDAAEAAHGLPVEGHPKEPWTSETEPGDENGNSADEPIKEQSDDKSPHSPTYQLLLRIATLTQHYLTSPTPTLRRSLLELLTSASSTLGGDEDSFLPLVNAIWPVVVSRLYDQEAYVTIEACNALSGLCEAAGDFLTTRFKTEWGDRLHDWCRKVKRQAFSNIGRSRAPNTDIRSEGDTFLIPIRSAEGITGREVTNASRQQHQGSLGQHSSPTKIWDAAVKLLTSIVTFVHIDDAMFDQILDLLSDTLENNQQVREALETINADAVWLVRYEKGLIEPLPTPELEGFTFASMDRRPQES</sequence>
<dbReference type="Gene3D" id="1.25.10.10">
    <property type="entry name" value="Leucine-rich Repeat Variant"/>
    <property type="match status" value="1"/>
</dbReference>
<dbReference type="PIRSF" id="PIRSF005250">
    <property type="entry name" value="UCP005250"/>
    <property type="match status" value="1"/>
</dbReference>
<feature type="region of interest" description="Disordered" evidence="1">
    <location>
        <begin position="734"/>
        <end position="755"/>
    </location>
</feature>
<dbReference type="InterPro" id="IPR057566">
    <property type="entry name" value="TPR_TTI1_N"/>
</dbReference>
<feature type="compositionally biased region" description="Basic and acidic residues" evidence="1">
    <location>
        <begin position="806"/>
        <end position="817"/>
    </location>
</feature>
<dbReference type="EMBL" id="KQ030541">
    <property type="protein sequence ID" value="KJZ72819.1"/>
    <property type="molecule type" value="Genomic_DNA"/>
</dbReference>
<dbReference type="PANTHER" id="PTHR18460:SF3">
    <property type="entry name" value="TELO2-INTERACTING PROTEIN 1 HOMOLOG"/>
    <property type="match status" value="1"/>
</dbReference>
<organism evidence="4 5">
    <name type="scientific">Hirsutella minnesotensis 3608</name>
    <dbReference type="NCBI Taxonomy" id="1043627"/>
    <lineage>
        <taxon>Eukaryota</taxon>
        <taxon>Fungi</taxon>
        <taxon>Dikarya</taxon>
        <taxon>Ascomycota</taxon>
        <taxon>Pezizomycotina</taxon>
        <taxon>Sordariomycetes</taxon>
        <taxon>Hypocreomycetidae</taxon>
        <taxon>Hypocreales</taxon>
        <taxon>Ophiocordycipitaceae</taxon>
        <taxon>Hirsutella</taxon>
    </lineage>
</organism>
<reference evidence="4 5" key="1">
    <citation type="journal article" date="2014" name="Genome Biol. Evol.">
        <title>Comparative genomics and transcriptomics analyses reveal divergent lifestyle features of nematode endoparasitic fungus Hirsutella minnesotensis.</title>
        <authorList>
            <person name="Lai Y."/>
            <person name="Liu K."/>
            <person name="Zhang X."/>
            <person name="Zhang X."/>
            <person name="Li K."/>
            <person name="Wang N."/>
            <person name="Shu C."/>
            <person name="Wu Y."/>
            <person name="Wang C."/>
            <person name="Bushley K.E."/>
            <person name="Xiang M."/>
            <person name="Liu X."/>
        </authorList>
    </citation>
    <scope>NUCLEOTIDE SEQUENCE [LARGE SCALE GENOMIC DNA]</scope>
    <source>
        <strain evidence="4 5">3608</strain>
    </source>
</reference>
<dbReference type="InterPro" id="IPR016441">
    <property type="entry name" value="Tti1"/>
</dbReference>
<dbReference type="Pfam" id="PF21547">
    <property type="entry name" value="TTI1"/>
    <property type="match status" value="1"/>
</dbReference>
<dbReference type="InterPro" id="IPR016024">
    <property type="entry name" value="ARM-type_fold"/>
</dbReference>